<feature type="domain" description="Chemotaxis methyl-accepting receptor HlyB-like 4HB MCP" evidence="2">
    <location>
        <begin position="4"/>
        <end position="183"/>
    </location>
</feature>
<dbReference type="AlphaFoldDB" id="A0A084XV29"/>
<keyword evidence="1" id="KW-1133">Transmembrane helix</keyword>
<dbReference type="InterPro" id="IPR047347">
    <property type="entry name" value="YvaQ-like_sensor"/>
</dbReference>
<dbReference type="CDD" id="cd19411">
    <property type="entry name" value="MCP2201-like_sensor"/>
    <property type="match status" value="1"/>
</dbReference>
<gene>
    <name evidence="3" type="ORF">CAPSK01_004371</name>
</gene>
<sequence length="207" mass="22986">MFKNLRIGIRLGVGFGVVLLLMAIVTALSYTRLHLLAKQLDVVVNDKFPKTVWSNDIIDNVNLIARASRNALLLKDPNEANKELERIAEARKLVAERLAQLQKAAASDTEKKLLDETVALRQVFVADGDKFITMVKDRNIEAARPFLLTVMRKSQLDYMNSVEKLIDYQTELMEKAGKDAEKLADDSGVLIVSLALLAFAIGAALAY</sequence>
<organism evidence="3 4">
    <name type="scientific">Candidatus Accumulibacter vicinus</name>
    <dbReference type="NCBI Taxonomy" id="2954382"/>
    <lineage>
        <taxon>Bacteria</taxon>
        <taxon>Pseudomonadati</taxon>
        <taxon>Pseudomonadota</taxon>
        <taxon>Betaproteobacteria</taxon>
        <taxon>Candidatus Accumulibacter</taxon>
    </lineage>
</organism>
<evidence type="ECO:0000259" key="2">
    <source>
        <dbReference type="Pfam" id="PF12729"/>
    </source>
</evidence>
<dbReference type="Pfam" id="PF12729">
    <property type="entry name" value="4HB_MCP_1"/>
    <property type="match status" value="1"/>
</dbReference>
<protein>
    <submittedName>
        <fullName evidence="3">Four helix bundle sensory module for signal transduction</fullName>
    </submittedName>
</protein>
<reference evidence="3 4" key="1">
    <citation type="submission" date="2014-07" db="EMBL/GenBank/DDBJ databases">
        <title>Expanding our view of genomic diversity in Candidatus Accumulibacter clades.</title>
        <authorList>
            <person name="Skennerton C.T."/>
            <person name="Barr J.J."/>
            <person name="Slater F.R."/>
            <person name="Bond P.L."/>
            <person name="Tyson G.W."/>
        </authorList>
    </citation>
    <scope>NUCLEOTIDE SEQUENCE [LARGE SCALE GENOMIC DNA]</scope>
    <source>
        <strain evidence="4">SK-01</strain>
    </source>
</reference>
<dbReference type="Proteomes" id="UP000019812">
    <property type="component" value="Unassembled WGS sequence"/>
</dbReference>
<dbReference type="RefSeq" id="WP_273704093.1">
    <property type="nucleotide sequence ID" value="NZ_JDSS02000044.1"/>
</dbReference>
<keyword evidence="1" id="KW-0812">Transmembrane</keyword>
<dbReference type="STRING" id="1457154.CAPSK01_004371"/>
<proteinExistence type="predicted"/>
<dbReference type="EMBL" id="JDSS02000044">
    <property type="protein sequence ID" value="KFB66323.1"/>
    <property type="molecule type" value="Genomic_DNA"/>
</dbReference>
<name>A0A084XV29_9PROT</name>
<evidence type="ECO:0000256" key="1">
    <source>
        <dbReference type="SAM" id="Phobius"/>
    </source>
</evidence>
<evidence type="ECO:0000313" key="4">
    <source>
        <dbReference type="Proteomes" id="UP000019812"/>
    </source>
</evidence>
<comment type="caution">
    <text evidence="3">The sequence shown here is derived from an EMBL/GenBank/DDBJ whole genome shotgun (WGS) entry which is preliminary data.</text>
</comment>
<evidence type="ECO:0000313" key="3">
    <source>
        <dbReference type="EMBL" id="KFB66323.1"/>
    </source>
</evidence>
<keyword evidence="1" id="KW-0472">Membrane</keyword>
<feature type="transmembrane region" description="Helical" evidence="1">
    <location>
        <begin position="188"/>
        <end position="206"/>
    </location>
</feature>
<accession>A0A084XV29</accession>
<dbReference type="InterPro" id="IPR024478">
    <property type="entry name" value="HlyB_4HB_MCP"/>
</dbReference>